<dbReference type="InterPro" id="IPR000648">
    <property type="entry name" value="Oxysterol-bd"/>
</dbReference>
<proteinExistence type="predicted"/>
<organism evidence="1 2">
    <name type="scientific">Plakobranchus ocellatus</name>
    <dbReference type="NCBI Taxonomy" id="259542"/>
    <lineage>
        <taxon>Eukaryota</taxon>
        <taxon>Metazoa</taxon>
        <taxon>Spiralia</taxon>
        <taxon>Lophotrochozoa</taxon>
        <taxon>Mollusca</taxon>
        <taxon>Gastropoda</taxon>
        <taxon>Heterobranchia</taxon>
        <taxon>Euthyneura</taxon>
        <taxon>Panpulmonata</taxon>
        <taxon>Sacoglossa</taxon>
        <taxon>Placobranchoidea</taxon>
        <taxon>Plakobranchidae</taxon>
        <taxon>Plakobranchus</taxon>
    </lineage>
</organism>
<dbReference type="Proteomes" id="UP000735302">
    <property type="component" value="Unassembled WGS sequence"/>
</dbReference>
<dbReference type="AlphaFoldDB" id="A0AAV4AA57"/>
<accession>A0AAV4AA57</accession>
<comment type="caution">
    <text evidence="1">The sequence shown here is derived from an EMBL/GenBank/DDBJ whole genome shotgun (WGS) entry which is preliminary data.</text>
</comment>
<evidence type="ECO:0000313" key="1">
    <source>
        <dbReference type="EMBL" id="GFO04534.1"/>
    </source>
</evidence>
<dbReference type="Pfam" id="PF01237">
    <property type="entry name" value="Oxysterol_BP"/>
    <property type="match status" value="1"/>
</dbReference>
<name>A0AAV4AA57_9GAST</name>
<gene>
    <name evidence="1" type="ORF">PoB_003103900</name>
</gene>
<reference evidence="1 2" key="1">
    <citation type="journal article" date="2021" name="Elife">
        <title>Chloroplast acquisition without the gene transfer in kleptoplastic sea slugs, Plakobranchus ocellatus.</title>
        <authorList>
            <person name="Maeda T."/>
            <person name="Takahashi S."/>
            <person name="Yoshida T."/>
            <person name="Shimamura S."/>
            <person name="Takaki Y."/>
            <person name="Nagai Y."/>
            <person name="Toyoda A."/>
            <person name="Suzuki Y."/>
            <person name="Arimoto A."/>
            <person name="Ishii H."/>
            <person name="Satoh N."/>
            <person name="Nishiyama T."/>
            <person name="Hasebe M."/>
            <person name="Maruyama T."/>
            <person name="Minagawa J."/>
            <person name="Obokata J."/>
            <person name="Shigenobu S."/>
        </authorList>
    </citation>
    <scope>NUCLEOTIDE SEQUENCE [LARGE SCALE GENOMIC DNA]</scope>
</reference>
<evidence type="ECO:0000313" key="2">
    <source>
        <dbReference type="Proteomes" id="UP000735302"/>
    </source>
</evidence>
<dbReference type="EMBL" id="BLXT01003739">
    <property type="protein sequence ID" value="GFO04534.1"/>
    <property type="molecule type" value="Genomic_DNA"/>
</dbReference>
<dbReference type="GO" id="GO:0008289">
    <property type="term" value="F:lipid binding"/>
    <property type="evidence" value="ECO:0007669"/>
    <property type="project" value="InterPro"/>
</dbReference>
<protein>
    <submittedName>
        <fullName evidence="1">Oxysterol-binding protein</fullName>
    </submittedName>
</protein>
<keyword evidence="2" id="KW-1185">Reference proteome</keyword>
<sequence length="238" mass="26735">MVLQIKCMESLNNPHRALHPYPDQGDNSFSNVQYLQNPDCDSPRLTICSRVCCSNDWSTGARGTEATEFTFYGPTFRHRGYADPWERKYAAFIVSKYRVVYECLRIVTRRYREESLVPGVIIFTDCRVLLQALAGSGGVDVREDGAVSGSPAEGRGNADCVGIIVKEIADTLKKEGKLSPQPRKPSILTDYYNFSLFTMALNEMPKSGQRILPPTDSRFRPDQRLFENGQISKGSVHL</sequence>